<dbReference type="Proteomes" id="UP000232062">
    <property type="component" value="Unassembled WGS sequence"/>
</dbReference>
<sequence>MVYDIADAEMLAIARTLLAKYGAGSEEPVYDIADAEMLAIARALLAKYGAAEVGARVGELMDGPKAVPARQPALC</sequence>
<dbReference type="AlphaFoldDB" id="A0A2M9WBF7"/>
<gene>
    <name evidence="1" type="ORF">PRCB_15815</name>
</gene>
<dbReference type="EMBL" id="PIQI01000023">
    <property type="protein sequence ID" value="PJZ04873.1"/>
    <property type="molecule type" value="Genomic_DNA"/>
</dbReference>
<accession>A0A2M9WBF7</accession>
<dbReference type="STRING" id="1076549.HA45_08490"/>
<reference evidence="1 2" key="1">
    <citation type="submission" date="2017-11" db="EMBL/GenBank/DDBJ databases">
        <title>The genome sequence of Pantoea rodasii DSM 26611.</title>
        <authorList>
            <person name="Gao J."/>
            <person name="Mao X."/>
            <person name="Sun J."/>
        </authorList>
    </citation>
    <scope>NUCLEOTIDE SEQUENCE [LARGE SCALE GENOMIC DNA]</scope>
    <source>
        <strain evidence="1 2">DSM 26611</strain>
    </source>
</reference>
<proteinExistence type="predicted"/>
<keyword evidence="2" id="KW-1185">Reference proteome</keyword>
<organism evidence="1 2">
    <name type="scientific">Pantoea rodasii</name>
    <dbReference type="NCBI Taxonomy" id="1076549"/>
    <lineage>
        <taxon>Bacteria</taxon>
        <taxon>Pseudomonadati</taxon>
        <taxon>Pseudomonadota</taxon>
        <taxon>Gammaproteobacteria</taxon>
        <taxon>Enterobacterales</taxon>
        <taxon>Erwiniaceae</taxon>
        <taxon>Pantoea</taxon>
    </lineage>
</organism>
<name>A0A2M9WBF7_9GAMM</name>
<evidence type="ECO:0000313" key="1">
    <source>
        <dbReference type="EMBL" id="PJZ04873.1"/>
    </source>
</evidence>
<evidence type="ECO:0000313" key="2">
    <source>
        <dbReference type="Proteomes" id="UP000232062"/>
    </source>
</evidence>
<protein>
    <submittedName>
        <fullName evidence="1">Uncharacterized protein</fullName>
    </submittedName>
</protein>
<comment type="caution">
    <text evidence="1">The sequence shown here is derived from an EMBL/GenBank/DDBJ whole genome shotgun (WGS) entry which is preliminary data.</text>
</comment>